<dbReference type="InterPro" id="IPR051417">
    <property type="entry name" value="SDr/BOS_complex"/>
</dbReference>
<dbReference type="PROSITE" id="PS51257">
    <property type="entry name" value="PROKAR_LIPOPROTEIN"/>
    <property type="match status" value="1"/>
</dbReference>
<comment type="caution">
    <text evidence="3">The sequence shown here is derived from an EMBL/GenBank/DDBJ whole genome shotgun (WGS) entry which is preliminary data.</text>
</comment>
<accession>A0A2N5ZI24</accession>
<evidence type="ECO:0000313" key="4">
    <source>
        <dbReference type="Proteomes" id="UP000234857"/>
    </source>
</evidence>
<keyword evidence="1 2" id="KW-0732">Signal</keyword>
<dbReference type="AlphaFoldDB" id="A0A2N5ZI24"/>
<evidence type="ECO:0000256" key="1">
    <source>
        <dbReference type="ARBA" id="ARBA00022729"/>
    </source>
</evidence>
<evidence type="ECO:0000256" key="2">
    <source>
        <dbReference type="SAM" id="SignalP"/>
    </source>
</evidence>
<dbReference type="EMBL" id="PKTG01000066">
    <property type="protein sequence ID" value="PLX18262.1"/>
    <property type="molecule type" value="Genomic_DNA"/>
</dbReference>
<gene>
    <name evidence="3" type="ORF">C0601_05220</name>
</gene>
<dbReference type="GO" id="GO:0030246">
    <property type="term" value="F:carbohydrate binding"/>
    <property type="evidence" value="ECO:0007669"/>
    <property type="project" value="InterPro"/>
</dbReference>
<dbReference type="InterPro" id="IPR011044">
    <property type="entry name" value="Quino_amine_DH_bsu"/>
</dbReference>
<evidence type="ECO:0008006" key="5">
    <source>
        <dbReference type="Google" id="ProtNLM"/>
    </source>
</evidence>
<organism evidence="3 4">
    <name type="scientific">Muiribacterium halophilum</name>
    <dbReference type="NCBI Taxonomy" id="2053465"/>
    <lineage>
        <taxon>Bacteria</taxon>
        <taxon>Candidatus Muiribacteriota</taxon>
        <taxon>Candidatus Muiribacteriia</taxon>
        <taxon>Candidatus Muiribacteriales</taxon>
        <taxon>Candidatus Muiribacteriaceae</taxon>
        <taxon>Candidatus Muiribacterium</taxon>
    </lineage>
</organism>
<dbReference type="PANTHER" id="PTHR23303">
    <property type="entry name" value="CARBOXYPEPTIDASE REGULATORY REGION-CONTAINING"/>
    <property type="match status" value="1"/>
</dbReference>
<reference evidence="3 4" key="1">
    <citation type="submission" date="2017-11" db="EMBL/GenBank/DDBJ databases">
        <title>Genome-resolved metagenomics identifies genetic mobility, metabolic interactions, and unexpected diversity in perchlorate-reducing communities.</title>
        <authorList>
            <person name="Barnum T.P."/>
            <person name="Figueroa I.A."/>
            <person name="Carlstrom C.I."/>
            <person name="Lucas L.N."/>
            <person name="Engelbrektson A.L."/>
            <person name="Coates J.D."/>
        </authorList>
    </citation>
    <scope>NUCLEOTIDE SEQUENCE [LARGE SCALE GENOMIC DNA]</scope>
    <source>
        <strain evidence="3">BM706</strain>
    </source>
</reference>
<name>A0A2N5ZI24_MUIH1</name>
<feature type="non-terminal residue" evidence="3">
    <location>
        <position position="755"/>
    </location>
</feature>
<dbReference type="Gene3D" id="2.60.40.1120">
    <property type="entry name" value="Carboxypeptidase-like, regulatory domain"/>
    <property type="match status" value="3"/>
</dbReference>
<dbReference type="PANTHER" id="PTHR23303:SF14">
    <property type="entry name" value="BOS COMPLEX SUBUNIT NOMO1-RELATED"/>
    <property type="match status" value="1"/>
</dbReference>
<dbReference type="Gene3D" id="2.130.10.10">
    <property type="entry name" value="YVTN repeat-like/Quinoprotein amine dehydrogenase"/>
    <property type="match status" value="1"/>
</dbReference>
<sequence length="755" mass="83989">MVKKKIFIILIISALIFLMGCMGGSSAVDVNPVVKQPTEKVKYTDFSGIISLADDSLSRLAIEVYLFSKTPVAETTESTDESDTNISRSPSLTDYDYKALTDVDGKYYFENIEQGTYDIYAVKNNYSYKLVENFLIDDSNTSLDIDLGNPGTISGRVVYKDGTSKYGIAVYVDGKSVLTDSQGNFEMSVPEGTFEILIDEFGYERFTRDVSVESDVKTELGDLILEKNFINPDLAVFRSKVVTSFGVPLTNAHITLYSSDNIYKEISDSKGEFTIYNIVPGSYILKIVNEYYGTMSSIELTAGQLMEIDNVVIDNLYKYGVINLALEGEVIDPELLDIKIVDKSDNDVNFIRENHDAVITLLGISYGDYTIKVDGQTIEAKDFDVSIVNGMNNDITSEFTLKKGSISGFVKDSSGDPVLCKVFLGETSVNTTDTGMFTFGDLEEGTYTITINAFGFDELFTEVEVGSGEDIDNLVLTLTSKETDGIEYTNEIPAKVKKAVEYDSVVYMLTDDRKSIYTMNKDTSDTELIVNTTDFIDDFVFMDDHLYTVDGYYNTITKYDLDGTLIMESDIGLEPFRIESGLDTLLVLSRGDNKLYLVNPEDLTKDAYSTGFAPSDMAVKDTIVYVSDRLGNKINLFDTVLGSFTSNITGITRPQNLYMNSDILYVRSEYSSEISRIDTSTLTKLSSINTGLTPEDIHFGADRLYVVSGSKVAVFDIATATLDKLMEIAPDLGVILEDKERSERLFIFKKYDKKV</sequence>
<dbReference type="InterPro" id="IPR008969">
    <property type="entry name" value="CarboxyPept-like_regulatory"/>
</dbReference>
<feature type="chain" id="PRO_5014730339" description="PEGA domain-containing protein" evidence="2">
    <location>
        <begin position="28"/>
        <end position="755"/>
    </location>
</feature>
<feature type="signal peptide" evidence="2">
    <location>
        <begin position="1"/>
        <end position="27"/>
    </location>
</feature>
<dbReference type="SUPFAM" id="SSF49452">
    <property type="entry name" value="Starch-binding domain-like"/>
    <property type="match status" value="3"/>
</dbReference>
<dbReference type="InterPro" id="IPR015943">
    <property type="entry name" value="WD40/YVTN_repeat-like_dom_sf"/>
</dbReference>
<proteinExistence type="predicted"/>
<dbReference type="InterPro" id="IPR013784">
    <property type="entry name" value="Carb-bd-like_fold"/>
</dbReference>
<dbReference type="SUPFAM" id="SSF50969">
    <property type="entry name" value="YVTN repeat-like/Quinoprotein amine dehydrogenase"/>
    <property type="match status" value="1"/>
</dbReference>
<protein>
    <recommendedName>
        <fullName evidence="5">PEGA domain-containing protein</fullName>
    </recommendedName>
</protein>
<dbReference type="Proteomes" id="UP000234857">
    <property type="component" value="Unassembled WGS sequence"/>
</dbReference>
<evidence type="ECO:0000313" key="3">
    <source>
        <dbReference type="EMBL" id="PLX18262.1"/>
    </source>
</evidence>
<dbReference type="SUPFAM" id="SSF49464">
    <property type="entry name" value="Carboxypeptidase regulatory domain-like"/>
    <property type="match status" value="1"/>
</dbReference>